<evidence type="ECO:0000313" key="15">
    <source>
        <dbReference type="EMBL" id="TFL03714.1"/>
    </source>
</evidence>
<feature type="domain" description="D-serine dehydratase-like" evidence="14">
    <location>
        <begin position="313"/>
        <end position="411"/>
    </location>
</feature>
<evidence type="ECO:0000256" key="10">
    <source>
        <dbReference type="ARBA" id="ARBA00055764"/>
    </source>
</evidence>
<evidence type="ECO:0000256" key="3">
    <source>
        <dbReference type="ARBA" id="ARBA00005323"/>
    </source>
</evidence>
<evidence type="ECO:0000256" key="12">
    <source>
        <dbReference type="ARBA" id="ARBA00069616"/>
    </source>
</evidence>
<dbReference type="InterPro" id="IPR026956">
    <property type="entry name" value="D-ser_dehydrat-like_dom"/>
</dbReference>
<dbReference type="Pfam" id="PF01168">
    <property type="entry name" value="Ala_racemase_N"/>
    <property type="match status" value="1"/>
</dbReference>
<dbReference type="Gene3D" id="3.20.20.10">
    <property type="entry name" value="Alanine racemase"/>
    <property type="match status" value="1"/>
</dbReference>
<gene>
    <name evidence="15" type="ORF">BDV98DRAFT_545863</name>
</gene>
<dbReference type="Proteomes" id="UP000305067">
    <property type="component" value="Unassembled WGS sequence"/>
</dbReference>
<keyword evidence="16" id="KW-1185">Reference proteome</keyword>
<dbReference type="InterPro" id="IPR042208">
    <property type="entry name" value="D-ser_dehydrat-like_sf"/>
</dbReference>
<comment type="function">
    <text evidence="10">Catalyzes the conversion of D-serine to pyruvate and ammonia. May play a role in D-serine detoxification.</text>
</comment>
<keyword evidence="6" id="KW-0862">Zinc</keyword>
<dbReference type="SUPFAM" id="SSF51419">
    <property type="entry name" value="PLP-binding barrel"/>
    <property type="match status" value="1"/>
</dbReference>
<dbReference type="AlphaFoldDB" id="A0A5C3QZA1"/>
<evidence type="ECO:0000256" key="9">
    <source>
        <dbReference type="ARBA" id="ARBA00051198"/>
    </source>
</evidence>
<protein>
    <recommendedName>
        <fullName evidence="12">D-serine dehydratase</fullName>
        <ecNumber evidence="11">4.3.1.18</ecNumber>
    </recommendedName>
    <alternativeName>
        <fullName evidence="13">D-serine deaminase</fullName>
    </alternativeName>
</protein>
<evidence type="ECO:0000256" key="8">
    <source>
        <dbReference type="ARBA" id="ARBA00023239"/>
    </source>
</evidence>
<evidence type="ECO:0000256" key="5">
    <source>
        <dbReference type="ARBA" id="ARBA00022723"/>
    </source>
</evidence>
<dbReference type="InterPro" id="IPR029066">
    <property type="entry name" value="PLP-binding_barrel"/>
</dbReference>
<evidence type="ECO:0000259" key="14">
    <source>
        <dbReference type="SMART" id="SM01119"/>
    </source>
</evidence>
<sequence length="430" mass="46284">MSPQPIQTSTPFDIGGSPSKDFLKSKFQGQSLKGLRTPAFVIDRGVFAENCARMQASSREWGASFRAHVKTHKTSEGVKHQLQTSSGNSSAVIVSTLAEAWGIVNSGLVKDGVVKDILYGLPMAVNKVQDLSDLTKEMGKYGGVIRVMIDHPKQVEFLEEFEKTHGGKWSAFIKVDGGQKRAGVSTQTPQFKELVAKALQSIVVSVYGFYCHAGNAYASTSLPEATDFLSSEVEAVNTAAQMAKCLVKELQAPEREDYVLSVGSTPTAHAASAETKAKLESLLHGSLELHAGNYPMLDLQQLHTSLIPRERIAQKVIATVISYYPARGQDGNDEAMCDAGAIALSKDTGPSGSFGEVVGKAWKVGRISQEHGILTKTSADAEELELGSTIEVVGQHACLIAAAYPYYYIVDSSVDGGQTVVDIWVPWKGW</sequence>
<dbReference type="EMBL" id="ML178820">
    <property type="protein sequence ID" value="TFL03714.1"/>
    <property type="molecule type" value="Genomic_DNA"/>
</dbReference>
<evidence type="ECO:0000256" key="4">
    <source>
        <dbReference type="ARBA" id="ARBA00022575"/>
    </source>
</evidence>
<dbReference type="InterPro" id="IPR001608">
    <property type="entry name" value="Ala_racemase_N"/>
</dbReference>
<keyword evidence="7" id="KW-0663">Pyridoxal phosphate</keyword>
<evidence type="ECO:0000256" key="2">
    <source>
        <dbReference type="ARBA" id="ARBA00001947"/>
    </source>
</evidence>
<accession>A0A5C3QZA1</accession>
<evidence type="ECO:0000256" key="11">
    <source>
        <dbReference type="ARBA" id="ARBA00066349"/>
    </source>
</evidence>
<keyword evidence="8" id="KW-0456">Lyase</keyword>
<comment type="cofactor">
    <cofactor evidence="2">
        <name>Zn(2+)</name>
        <dbReference type="ChEBI" id="CHEBI:29105"/>
    </cofactor>
</comment>
<dbReference type="PANTHER" id="PTHR28004">
    <property type="entry name" value="ZGC:162816-RELATED"/>
    <property type="match status" value="1"/>
</dbReference>
<evidence type="ECO:0000313" key="16">
    <source>
        <dbReference type="Proteomes" id="UP000305067"/>
    </source>
</evidence>
<evidence type="ECO:0000256" key="7">
    <source>
        <dbReference type="ARBA" id="ARBA00022898"/>
    </source>
</evidence>
<evidence type="ECO:0000256" key="1">
    <source>
        <dbReference type="ARBA" id="ARBA00001933"/>
    </source>
</evidence>
<dbReference type="STRING" id="1884261.A0A5C3QZA1"/>
<dbReference type="GO" id="GO:0036088">
    <property type="term" value="P:D-serine catabolic process"/>
    <property type="evidence" value="ECO:0007669"/>
    <property type="project" value="TreeGrafter"/>
</dbReference>
<dbReference type="GO" id="GO:0008721">
    <property type="term" value="F:D-serine ammonia-lyase activity"/>
    <property type="evidence" value="ECO:0007669"/>
    <property type="project" value="UniProtKB-EC"/>
</dbReference>
<dbReference type="OrthoDB" id="20198at2759"/>
<comment type="catalytic activity">
    <reaction evidence="9">
        <text>D-serine = pyruvate + NH4(+)</text>
        <dbReference type="Rhea" id="RHEA:13977"/>
        <dbReference type="ChEBI" id="CHEBI:15361"/>
        <dbReference type="ChEBI" id="CHEBI:28938"/>
        <dbReference type="ChEBI" id="CHEBI:35247"/>
        <dbReference type="EC" id="4.3.1.18"/>
    </reaction>
    <physiologicalReaction direction="left-to-right" evidence="9">
        <dbReference type="Rhea" id="RHEA:13978"/>
    </physiologicalReaction>
</comment>
<dbReference type="PANTHER" id="PTHR28004:SF2">
    <property type="entry name" value="D-SERINE DEHYDRATASE"/>
    <property type="match status" value="1"/>
</dbReference>
<proteinExistence type="inferred from homology"/>
<dbReference type="FunFam" id="3.20.20.10:FF:000016">
    <property type="entry name" value="D-serine dehydratase"/>
    <property type="match status" value="1"/>
</dbReference>
<dbReference type="GO" id="GO:0009636">
    <property type="term" value="P:response to toxic substance"/>
    <property type="evidence" value="ECO:0007669"/>
    <property type="project" value="UniProtKB-KW"/>
</dbReference>
<dbReference type="SMART" id="SM01119">
    <property type="entry name" value="D-ser_dehydrat"/>
    <property type="match status" value="1"/>
</dbReference>
<keyword evidence="5" id="KW-0479">Metal-binding</keyword>
<evidence type="ECO:0000256" key="6">
    <source>
        <dbReference type="ARBA" id="ARBA00022833"/>
    </source>
</evidence>
<evidence type="ECO:0000256" key="13">
    <source>
        <dbReference type="ARBA" id="ARBA00075219"/>
    </source>
</evidence>
<dbReference type="GO" id="GO:0046872">
    <property type="term" value="F:metal ion binding"/>
    <property type="evidence" value="ECO:0007669"/>
    <property type="project" value="UniProtKB-KW"/>
</dbReference>
<dbReference type="EC" id="4.3.1.18" evidence="11"/>
<comment type="cofactor">
    <cofactor evidence="1">
        <name>pyridoxal 5'-phosphate</name>
        <dbReference type="ChEBI" id="CHEBI:597326"/>
    </cofactor>
</comment>
<dbReference type="Gene3D" id="2.40.37.20">
    <property type="entry name" value="D-serine dehydratase-like domain"/>
    <property type="match status" value="1"/>
</dbReference>
<reference evidence="15 16" key="1">
    <citation type="journal article" date="2019" name="Nat. Ecol. Evol.">
        <title>Megaphylogeny resolves global patterns of mushroom evolution.</title>
        <authorList>
            <person name="Varga T."/>
            <person name="Krizsan K."/>
            <person name="Foldi C."/>
            <person name="Dima B."/>
            <person name="Sanchez-Garcia M."/>
            <person name="Sanchez-Ramirez S."/>
            <person name="Szollosi G.J."/>
            <person name="Szarkandi J.G."/>
            <person name="Papp V."/>
            <person name="Albert L."/>
            <person name="Andreopoulos W."/>
            <person name="Angelini C."/>
            <person name="Antonin V."/>
            <person name="Barry K.W."/>
            <person name="Bougher N.L."/>
            <person name="Buchanan P."/>
            <person name="Buyck B."/>
            <person name="Bense V."/>
            <person name="Catcheside P."/>
            <person name="Chovatia M."/>
            <person name="Cooper J."/>
            <person name="Damon W."/>
            <person name="Desjardin D."/>
            <person name="Finy P."/>
            <person name="Geml J."/>
            <person name="Haridas S."/>
            <person name="Hughes K."/>
            <person name="Justo A."/>
            <person name="Karasinski D."/>
            <person name="Kautmanova I."/>
            <person name="Kiss B."/>
            <person name="Kocsube S."/>
            <person name="Kotiranta H."/>
            <person name="LaButti K.M."/>
            <person name="Lechner B.E."/>
            <person name="Liimatainen K."/>
            <person name="Lipzen A."/>
            <person name="Lukacs Z."/>
            <person name="Mihaltcheva S."/>
            <person name="Morgado L.N."/>
            <person name="Niskanen T."/>
            <person name="Noordeloos M.E."/>
            <person name="Ohm R.A."/>
            <person name="Ortiz-Santana B."/>
            <person name="Ovrebo C."/>
            <person name="Racz N."/>
            <person name="Riley R."/>
            <person name="Savchenko A."/>
            <person name="Shiryaev A."/>
            <person name="Soop K."/>
            <person name="Spirin V."/>
            <person name="Szebenyi C."/>
            <person name="Tomsovsky M."/>
            <person name="Tulloss R.E."/>
            <person name="Uehling J."/>
            <person name="Grigoriev I.V."/>
            <person name="Vagvolgyi C."/>
            <person name="Papp T."/>
            <person name="Martin F.M."/>
            <person name="Miettinen O."/>
            <person name="Hibbett D.S."/>
            <person name="Nagy L.G."/>
        </authorList>
    </citation>
    <scope>NUCLEOTIDE SEQUENCE [LARGE SCALE GENOMIC DNA]</scope>
    <source>
        <strain evidence="15 16">CBS 309.79</strain>
    </source>
</reference>
<comment type="similarity">
    <text evidence="3">Belongs to the DSD1 family.</text>
</comment>
<dbReference type="Pfam" id="PF14031">
    <property type="entry name" value="D-ser_dehydrat"/>
    <property type="match status" value="1"/>
</dbReference>
<organism evidence="15 16">
    <name type="scientific">Pterulicium gracile</name>
    <dbReference type="NCBI Taxonomy" id="1884261"/>
    <lineage>
        <taxon>Eukaryota</taxon>
        <taxon>Fungi</taxon>
        <taxon>Dikarya</taxon>
        <taxon>Basidiomycota</taxon>
        <taxon>Agaricomycotina</taxon>
        <taxon>Agaricomycetes</taxon>
        <taxon>Agaricomycetidae</taxon>
        <taxon>Agaricales</taxon>
        <taxon>Pleurotineae</taxon>
        <taxon>Pterulaceae</taxon>
        <taxon>Pterulicium</taxon>
    </lineage>
</organism>
<dbReference type="InterPro" id="IPR051466">
    <property type="entry name" value="D-amino_acid_metab_enzyme"/>
</dbReference>
<keyword evidence="4" id="KW-0216">Detoxification</keyword>
<name>A0A5C3QZA1_9AGAR</name>